<sequence>MDNRPEPESERRGQVPLLLWAMIGVIVVGGVALWLAFGTEKRSISQTTTIPMTEPHKAPEVTRPVQR</sequence>
<dbReference type="EMBL" id="CP158375">
    <property type="protein sequence ID" value="XDO97054.1"/>
    <property type="molecule type" value="Genomic_DNA"/>
</dbReference>
<dbReference type="RefSeq" id="WP_369060016.1">
    <property type="nucleotide sequence ID" value="NZ_CP158375.1"/>
</dbReference>
<dbReference type="AlphaFoldDB" id="A0AB39KUS7"/>
<feature type="transmembrane region" description="Helical" evidence="2">
    <location>
        <begin position="17"/>
        <end position="37"/>
    </location>
</feature>
<gene>
    <name evidence="3" type="ORF">ABOZ73_01100</name>
</gene>
<keyword evidence="2" id="KW-0812">Transmembrane</keyword>
<accession>A0AB39KUS7</accession>
<keyword evidence="2" id="KW-1133">Transmembrane helix</keyword>
<name>A0AB39KUS7_9CAUL</name>
<evidence type="ECO:0000256" key="1">
    <source>
        <dbReference type="SAM" id="MobiDB-lite"/>
    </source>
</evidence>
<proteinExistence type="predicted"/>
<reference evidence="3" key="1">
    <citation type="submission" date="2024-06" db="EMBL/GenBank/DDBJ databases">
        <title>Caulobacter inopinatus, sp. nov.</title>
        <authorList>
            <person name="Donachie S.P."/>
        </authorList>
    </citation>
    <scope>NUCLEOTIDE SEQUENCE</scope>
    <source>
        <strain evidence="3">73W</strain>
    </source>
</reference>
<keyword evidence="2" id="KW-0472">Membrane</keyword>
<feature type="region of interest" description="Disordered" evidence="1">
    <location>
        <begin position="44"/>
        <end position="67"/>
    </location>
</feature>
<protein>
    <submittedName>
        <fullName evidence="3">Uncharacterized protein</fullName>
    </submittedName>
</protein>
<evidence type="ECO:0000313" key="3">
    <source>
        <dbReference type="EMBL" id="XDO97054.1"/>
    </source>
</evidence>
<evidence type="ECO:0000256" key="2">
    <source>
        <dbReference type="SAM" id="Phobius"/>
    </source>
</evidence>
<organism evidence="3">
    <name type="scientific">Caulobacter sp. 73W</name>
    <dbReference type="NCBI Taxonomy" id="3161137"/>
    <lineage>
        <taxon>Bacteria</taxon>
        <taxon>Pseudomonadati</taxon>
        <taxon>Pseudomonadota</taxon>
        <taxon>Alphaproteobacteria</taxon>
        <taxon>Caulobacterales</taxon>
        <taxon>Caulobacteraceae</taxon>
        <taxon>Caulobacter</taxon>
    </lineage>
</organism>